<dbReference type="GO" id="GO:0005634">
    <property type="term" value="C:nucleus"/>
    <property type="evidence" value="ECO:0007669"/>
    <property type="project" value="UniProtKB-SubCell"/>
</dbReference>
<dbReference type="SMART" id="SM00066">
    <property type="entry name" value="GAL4"/>
    <property type="match status" value="1"/>
</dbReference>
<name>A0A9W4HB92_PENOL</name>
<dbReference type="InterPro" id="IPR007219">
    <property type="entry name" value="XnlR_reg_dom"/>
</dbReference>
<dbReference type="InterPro" id="IPR001138">
    <property type="entry name" value="Zn2Cys6_DnaBD"/>
</dbReference>
<dbReference type="Pfam" id="PF04082">
    <property type="entry name" value="Fungal_trans"/>
    <property type="match status" value="1"/>
</dbReference>
<proteinExistence type="predicted"/>
<evidence type="ECO:0000256" key="7">
    <source>
        <dbReference type="SAM" id="MobiDB-lite"/>
    </source>
</evidence>
<dbReference type="GO" id="GO:0000981">
    <property type="term" value="F:DNA-binding transcription factor activity, RNA polymerase II-specific"/>
    <property type="evidence" value="ECO:0007669"/>
    <property type="project" value="InterPro"/>
</dbReference>
<evidence type="ECO:0000313" key="9">
    <source>
        <dbReference type="EMBL" id="CAG7955409.1"/>
    </source>
</evidence>
<keyword evidence="2" id="KW-0479">Metal-binding</keyword>
<dbReference type="PANTHER" id="PTHR31001:SF40">
    <property type="entry name" value="ZN(II)2CYS6 TRANSCRIPTION FACTOR (EUROFUNG)"/>
    <property type="match status" value="1"/>
</dbReference>
<dbReference type="Proteomes" id="UP001153618">
    <property type="component" value="Unassembled WGS sequence"/>
</dbReference>
<evidence type="ECO:0000259" key="8">
    <source>
        <dbReference type="PROSITE" id="PS50048"/>
    </source>
</evidence>
<comment type="caution">
    <text evidence="9">The sequence shown here is derived from an EMBL/GenBank/DDBJ whole genome shotgun (WGS) entry which is preliminary data.</text>
</comment>
<organism evidence="9 10">
    <name type="scientific">Penicillium olsonii</name>
    <dbReference type="NCBI Taxonomy" id="99116"/>
    <lineage>
        <taxon>Eukaryota</taxon>
        <taxon>Fungi</taxon>
        <taxon>Dikarya</taxon>
        <taxon>Ascomycota</taxon>
        <taxon>Pezizomycotina</taxon>
        <taxon>Eurotiomycetes</taxon>
        <taxon>Eurotiomycetidae</taxon>
        <taxon>Eurotiales</taxon>
        <taxon>Aspergillaceae</taxon>
        <taxon>Penicillium</taxon>
    </lineage>
</organism>
<evidence type="ECO:0000256" key="5">
    <source>
        <dbReference type="ARBA" id="ARBA00023163"/>
    </source>
</evidence>
<keyword evidence="4" id="KW-0238">DNA-binding</keyword>
<evidence type="ECO:0000256" key="4">
    <source>
        <dbReference type="ARBA" id="ARBA00023125"/>
    </source>
</evidence>
<dbReference type="CDD" id="cd00067">
    <property type="entry name" value="GAL4"/>
    <property type="match status" value="1"/>
</dbReference>
<dbReference type="InterPro" id="IPR050613">
    <property type="entry name" value="Sec_Metabolite_Reg"/>
</dbReference>
<keyword evidence="3" id="KW-0805">Transcription regulation</keyword>
<comment type="subcellular location">
    <subcellularLocation>
        <location evidence="1">Nucleus</location>
    </subcellularLocation>
</comment>
<dbReference type="GO" id="GO:0008270">
    <property type="term" value="F:zinc ion binding"/>
    <property type="evidence" value="ECO:0007669"/>
    <property type="project" value="InterPro"/>
</dbReference>
<dbReference type="CDD" id="cd12148">
    <property type="entry name" value="fungal_TF_MHR"/>
    <property type="match status" value="1"/>
</dbReference>
<keyword evidence="6" id="KW-0539">Nucleus</keyword>
<gene>
    <name evidence="9" type="ORF">POLS_LOCUS595</name>
</gene>
<dbReference type="SUPFAM" id="SSF57701">
    <property type="entry name" value="Zn2/Cys6 DNA-binding domain"/>
    <property type="match status" value="1"/>
</dbReference>
<dbReference type="OrthoDB" id="2406834at2759"/>
<sequence length="747" mass="81643">MSSRPTGKRLPISCQACRTRKIRCSRDGRPCQTCVRRGLGAEDCIYLGQPRLSAEQPSPGESAVQAELLARIRNLEALLQRQMSSQAGTPTGGAVSPLGGTSAAGSLPESDIGPAAEWDSFGSIMDNVGSLHTSPSGHVRYVPLASQWESLVAKSPAAECLRNNDSDVADDDDDLQIPLAKNGTISREELLAALPPASCCNALKDVYFQVFSTVFHILHDLTFEAEYQQFCHDPGSVSLSWLALLFAILAIAISALDDDHPLLADLGRERTVSRNIKSLSARYRSAALRCLAADGVMFRHSINSLQAMVLINYARAHRGLPIWTLLGFTHHVAISMGCHLDPERFALGSIEREERRRVWAGLMMLYTIQNTAFGSLDQRAMSQDVKMPADIDDVDLLTSPNMVRSASSPVPSRPTQMTYLLLNFRLNEISSRICEALFSHPRTSRRSISTLEAEIISVREMVDARYTLDSNEPLPSHHQANHHILYSQIHQLILLLYRPSLCRYLQGEITHETSTARAKCIASAKASISIFQTLLESACFKPYRWYTSGLGSFHAFHAAVTLAVILLIPESQPEYQDTKDILDRALEMFASLSVRSVFSSKAVPVLRQMIDVAAAKYNPNNLTHSQLHLQAQAQSQAQAQAQLQQSQANMQSQLLNTVHTPLSTMSVSSMSSISALSPVGPMHDSFVLSHPHSQSGSPVPTIGSTSSEPTMISGLGHMHPQNWMGPTSVPWESLGAPNGGYVYGSGP</sequence>
<dbReference type="PANTHER" id="PTHR31001">
    <property type="entry name" value="UNCHARACTERIZED TRANSCRIPTIONAL REGULATORY PROTEIN"/>
    <property type="match status" value="1"/>
</dbReference>
<dbReference type="Pfam" id="PF00172">
    <property type="entry name" value="Zn_clus"/>
    <property type="match status" value="1"/>
</dbReference>
<feature type="domain" description="Zn(2)-C6 fungal-type" evidence="8">
    <location>
        <begin position="13"/>
        <end position="46"/>
    </location>
</feature>
<dbReference type="InterPro" id="IPR036864">
    <property type="entry name" value="Zn2-C6_fun-type_DNA-bd_sf"/>
</dbReference>
<evidence type="ECO:0000313" key="10">
    <source>
        <dbReference type="Proteomes" id="UP001153618"/>
    </source>
</evidence>
<protein>
    <recommendedName>
        <fullName evidence="8">Zn(2)-C6 fungal-type domain-containing protein</fullName>
    </recommendedName>
</protein>
<dbReference type="GO" id="GO:0003677">
    <property type="term" value="F:DNA binding"/>
    <property type="evidence" value="ECO:0007669"/>
    <property type="project" value="UniProtKB-KW"/>
</dbReference>
<dbReference type="AlphaFoldDB" id="A0A9W4HB92"/>
<accession>A0A9W4HB92</accession>
<evidence type="ECO:0000256" key="6">
    <source>
        <dbReference type="ARBA" id="ARBA00023242"/>
    </source>
</evidence>
<dbReference type="Gene3D" id="4.10.240.10">
    <property type="entry name" value="Zn(2)-C6 fungal-type DNA-binding domain"/>
    <property type="match status" value="1"/>
</dbReference>
<dbReference type="PROSITE" id="PS50048">
    <property type="entry name" value="ZN2_CY6_FUNGAL_2"/>
    <property type="match status" value="1"/>
</dbReference>
<keyword evidence="5" id="KW-0804">Transcription</keyword>
<evidence type="ECO:0000256" key="2">
    <source>
        <dbReference type="ARBA" id="ARBA00022723"/>
    </source>
</evidence>
<reference evidence="9" key="1">
    <citation type="submission" date="2021-07" db="EMBL/GenBank/DDBJ databases">
        <authorList>
            <person name="Branca A.L. A."/>
        </authorList>
    </citation>
    <scope>NUCLEOTIDE SEQUENCE</scope>
</reference>
<keyword evidence="10" id="KW-1185">Reference proteome</keyword>
<evidence type="ECO:0000256" key="1">
    <source>
        <dbReference type="ARBA" id="ARBA00004123"/>
    </source>
</evidence>
<dbReference type="GO" id="GO:0006351">
    <property type="term" value="P:DNA-templated transcription"/>
    <property type="evidence" value="ECO:0007669"/>
    <property type="project" value="InterPro"/>
</dbReference>
<evidence type="ECO:0000256" key="3">
    <source>
        <dbReference type="ARBA" id="ARBA00023015"/>
    </source>
</evidence>
<feature type="region of interest" description="Disordered" evidence="7">
    <location>
        <begin position="84"/>
        <end position="106"/>
    </location>
</feature>
<dbReference type="EMBL" id="CAJVOS010000007">
    <property type="protein sequence ID" value="CAG7955409.1"/>
    <property type="molecule type" value="Genomic_DNA"/>
</dbReference>